<dbReference type="GO" id="GO:0005886">
    <property type="term" value="C:plasma membrane"/>
    <property type="evidence" value="ECO:0007669"/>
    <property type="project" value="UniProtKB-SubCell"/>
</dbReference>
<feature type="transmembrane region" description="Helical" evidence="9">
    <location>
        <begin position="232"/>
        <end position="253"/>
    </location>
</feature>
<evidence type="ECO:0000313" key="10">
    <source>
        <dbReference type="EMBL" id="GFF19640.1"/>
    </source>
</evidence>
<evidence type="ECO:0000256" key="5">
    <source>
        <dbReference type="ARBA" id="ARBA00022989"/>
    </source>
</evidence>
<accession>A0A5M3Z9X3</accession>
<dbReference type="VEuPathDB" id="FungiDB:ATEG_04247"/>
<evidence type="ECO:0000256" key="7">
    <source>
        <dbReference type="ARBA" id="ARBA00038459"/>
    </source>
</evidence>
<keyword evidence="11" id="KW-1185">Reference proteome</keyword>
<dbReference type="PROSITE" id="PS50850">
    <property type="entry name" value="MFS"/>
    <property type="match status" value="1"/>
</dbReference>
<organism evidence="10 11">
    <name type="scientific">Aspergillus terreus</name>
    <dbReference type="NCBI Taxonomy" id="33178"/>
    <lineage>
        <taxon>Eukaryota</taxon>
        <taxon>Fungi</taxon>
        <taxon>Dikarya</taxon>
        <taxon>Ascomycota</taxon>
        <taxon>Pezizomycotina</taxon>
        <taxon>Eurotiomycetes</taxon>
        <taxon>Eurotiomycetidae</taxon>
        <taxon>Eurotiales</taxon>
        <taxon>Aspergillaceae</taxon>
        <taxon>Aspergillus</taxon>
        <taxon>Aspergillus subgen. Circumdati</taxon>
    </lineage>
</organism>
<dbReference type="PANTHER" id="PTHR23502">
    <property type="entry name" value="MAJOR FACILITATOR SUPERFAMILY"/>
    <property type="match status" value="1"/>
</dbReference>
<evidence type="ECO:0000256" key="9">
    <source>
        <dbReference type="SAM" id="Phobius"/>
    </source>
</evidence>
<dbReference type="CDD" id="cd17323">
    <property type="entry name" value="MFS_Tpo1_MDR_like"/>
    <property type="match status" value="1"/>
</dbReference>
<feature type="transmembrane region" description="Helical" evidence="9">
    <location>
        <begin position="413"/>
        <end position="437"/>
    </location>
</feature>
<dbReference type="PANTHER" id="PTHR23502:SF186">
    <property type="entry name" value="MAJOR FACILITATOR SUPERFAMILY (MFS) PROFILE DOMAIN-CONTAINING PROTEIN"/>
    <property type="match status" value="1"/>
</dbReference>
<name>A0A5M3Z9X3_ASPTE</name>
<evidence type="ECO:0000256" key="4">
    <source>
        <dbReference type="ARBA" id="ARBA00022692"/>
    </source>
</evidence>
<feature type="transmembrane region" description="Helical" evidence="9">
    <location>
        <begin position="444"/>
        <end position="469"/>
    </location>
</feature>
<dbReference type="OrthoDB" id="446368at2759"/>
<feature type="transmembrane region" description="Helical" evidence="9">
    <location>
        <begin position="481"/>
        <end position="501"/>
    </location>
</feature>
<evidence type="ECO:0000256" key="1">
    <source>
        <dbReference type="ARBA" id="ARBA00004651"/>
    </source>
</evidence>
<reference evidence="10 11" key="1">
    <citation type="submission" date="2020-01" db="EMBL/GenBank/DDBJ databases">
        <title>Aspergillus terreus IFO 6365 whole genome shotgun sequence.</title>
        <authorList>
            <person name="Kanamasa S."/>
            <person name="Takahashi H."/>
        </authorList>
    </citation>
    <scope>NUCLEOTIDE SEQUENCE [LARGE SCALE GENOMIC DNA]</scope>
    <source>
        <strain evidence="10 11">IFO 6365</strain>
    </source>
</reference>
<protein>
    <submittedName>
        <fullName evidence="10">Related to mfs-multidrug-resistance transporter</fullName>
    </submittedName>
</protein>
<dbReference type="InterPro" id="IPR011701">
    <property type="entry name" value="MFS"/>
</dbReference>
<dbReference type="InterPro" id="IPR020846">
    <property type="entry name" value="MFS_dom"/>
</dbReference>
<keyword evidence="6 9" id="KW-0472">Membrane</keyword>
<dbReference type="InterPro" id="IPR036259">
    <property type="entry name" value="MFS_trans_sf"/>
</dbReference>
<feature type="region of interest" description="Disordered" evidence="8">
    <location>
        <begin position="1"/>
        <end position="23"/>
    </location>
</feature>
<gene>
    <name evidence="10" type="ORF">ATEIFO6365_0010042000</name>
</gene>
<feature type="transmembrane region" description="Helical" evidence="9">
    <location>
        <begin position="309"/>
        <end position="328"/>
    </location>
</feature>
<evidence type="ECO:0000313" key="11">
    <source>
        <dbReference type="Proteomes" id="UP000452235"/>
    </source>
</evidence>
<evidence type="ECO:0000256" key="8">
    <source>
        <dbReference type="SAM" id="MobiDB-lite"/>
    </source>
</evidence>
<dbReference type="Gene3D" id="1.20.1250.20">
    <property type="entry name" value="MFS general substrate transporter like domains"/>
    <property type="match status" value="1"/>
</dbReference>
<dbReference type="Proteomes" id="UP000452235">
    <property type="component" value="Unassembled WGS sequence"/>
</dbReference>
<comment type="subcellular location">
    <subcellularLocation>
        <location evidence="1">Cell membrane</location>
        <topology evidence="1">Multi-pass membrane protein</topology>
    </subcellularLocation>
</comment>
<feature type="transmembrane region" description="Helical" evidence="9">
    <location>
        <begin position="113"/>
        <end position="132"/>
    </location>
</feature>
<dbReference type="GO" id="GO:0022857">
    <property type="term" value="F:transmembrane transporter activity"/>
    <property type="evidence" value="ECO:0007669"/>
    <property type="project" value="InterPro"/>
</dbReference>
<keyword evidence="2" id="KW-0813">Transport</keyword>
<feature type="transmembrane region" description="Helical" evidence="9">
    <location>
        <begin position="144"/>
        <end position="171"/>
    </location>
</feature>
<evidence type="ECO:0000256" key="2">
    <source>
        <dbReference type="ARBA" id="ARBA00022448"/>
    </source>
</evidence>
<dbReference type="FunFam" id="1.20.1250.20:FF:000266">
    <property type="entry name" value="MFS multidrug transporter, putative"/>
    <property type="match status" value="1"/>
</dbReference>
<dbReference type="EMBL" id="BLJY01000010">
    <property type="protein sequence ID" value="GFF19640.1"/>
    <property type="molecule type" value="Genomic_DNA"/>
</dbReference>
<comment type="caution">
    <text evidence="10">The sequence shown here is derived from an EMBL/GenBank/DDBJ whole genome shotgun (WGS) entry which is preliminary data.</text>
</comment>
<proteinExistence type="inferred from homology"/>
<feature type="transmembrane region" description="Helical" evidence="9">
    <location>
        <begin position="348"/>
        <end position="367"/>
    </location>
</feature>
<keyword evidence="3" id="KW-1003">Cell membrane</keyword>
<dbReference type="SUPFAM" id="SSF103473">
    <property type="entry name" value="MFS general substrate transporter"/>
    <property type="match status" value="1"/>
</dbReference>
<keyword evidence="4 9" id="KW-0812">Transmembrane</keyword>
<sequence length="534" mass="57746">MAPPRTVSSASSTSTIAEPNQARIPSSRLGVTSTVDQAQLLSHNYAGNGSPETPFLVEFLPTDPQDATAFSTCKKWLITTHQAVATLAVTFASSAYSGGIREIIRYFGVSHEVATLGVSLFVLGFALGPLVWAPFSELYGRQRIFIITLMAITAFNAGCAGTDAISALLVLRFFAGACGSSTLANAGGVIADMFEASQRGLAMSVFAMAPFLGPATGPIVGGFLGETEGWRWLHGLMAIFTGVLWLLGTFFVPETYAPVLLRRRARWLSHVTGKVYISTLDAGKPPVSIVRQCKIALTRPWVLLFQEPIVLLTSIYIGIIYGTLYLNFAGYPIIFQQDRGWSAGVGGLPFIGTAVGVIVATLAAVFDNTRFQRLSMAKKGLADPEDRLPPAMVGSVLIPVGLFWFAWTCDEPIHWAVPTVGSAFFACGVVVVFMSLLNYLVDSYVIFAASILAANSVLRSIFGAAFPLFTRKMYENLGNHWASSVPAFLAVACVPFPFVFYKYGAEIRMKCKYAAEAAKILEKMRARRVEKEEV</sequence>
<keyword evidence="5 9" id="KW-1133">Transmembrane helix</keyword>
<dbReference type="AlphaFoldDB" id="A0A5M3Z9X3"/>
<feature type="compositionally biased region" description="Low complexity" evidence="8">
    <location>
        <begin position="1"/>
        <end position="15"/>
    </location>
</feature>
<evidence type="ECO:0000256" key="6">
    <source>
        <dbReference type="ARBA" id="ARBA00023136"/>
    </source>
</evidence>
<evidence type="ECO:0000256" key="3">
    <source>
        <dbReference type="ARBA" id="ARBA00022475"/>
    </source>
</evidence>
<dbReference type="Pfam" id="PF07690">
    <property type="entry name" value="MFS_1"/>
    <property type="match status" value="1"/>
</dbReference>
<comment type="similarity">
    <text evidence="7">Belongs to the major facilitator superfamily. DHA1 family. Polyamines/proton antiporter (TC 2.A.1.2.16) subfamily.</text>
</comment>
<feature type="transmembrane region" description="Helical" evidence="9">
    <location>
        <begin position="201"/>
        <end position="220"/>
    </location>
</feature>